<dbReference type="Proteomes" id="UP000245880">
    <property type="component" value="Unassembled WGS sequence"/>
</dbReference>
<dbReference type="Pfam" id="PF13360">
    <property type="entry name" value="PQQ_2"/>
    <property type="match status" value="1"/>
</dbReference>
<protein>
    <submittedName>
        <fullName evidence="2">Putative pyrroloquinoline-quinone binding quinoprotein</fullName>
    </submittedName>
</protein>
<organism evidence="2 3">
    <name type="scientific">Dyadobacter jejuensis</name>
    <dbReference type="NCBI Taxonomy" id="1082580"/>
    <lineage>
        <taxon>Bacteria</taxon>
        <taxon>Pseudomonadati</taxon>
        <taxon>Bacteroidota</taxon>
        <taxon>Cytophagia</taxon>
        <taxon>Cytophagales</taxon>
        <taxon>Spirosomataceae</taxon>
        <taxon>Dyadobacter</taxon>
    </lineage>
</organism>
<dbReference type="InterPro" id="IPR015943">
    <property type="entry name" value="WD40/YVTN_repeat-like_dom_sf"/>
</dbReference>
<dbReference type="AlphaFoldDB" id="A0A315ZPT0"/>
<dbReference type="PROSITE" id="PS51257">
    <property type="entry name" value="PROKAR_LIPOPROTEIN"/>
    <property type="match status" value="1"/>
</dbReference>
<comment type="caution">
    <text evidence="2">The sequence shown here is derived from an EMBL/GenBank/DDBJ whole genome shotgun (WGS) entry which is preliminary data.</text>
</comment>
<sequence>MFHSIKMNTIIIFAAALFSCKNDFDLPLYPTYEWPKPLCDTTLKVVWQKIIAPDSIYGMAQFFAINGKNIYWVGSDHGNVESNTDAKLGYFEFDGKEIKESWTLYKDRSNDTKNLIFRNKRKFIVYEGKLIFTAWSDLFCFSENGELLWKNSNFAGENEHGSGGPFISGYGNKVYFPSDGNKITDESYLFEIDIETGKERLLFTEPMKDNLTSHLECPVIYTQNTDTIAAFQSRKWNIETQARRADMVAWNLSKNELLWRVDSLDRYAQSSSNPILFENNKLYYAGAFDIYCLDPFTGKLIWRQSFDD</sequence>
<feature type="non-terminal residue" evidence="2">
    <location>
        <position position="308"/>
    </location>
</feature>
<keyword evidence="3" id="KW-1185">Reference proteome</keyword>
<name>A0A315ZPT0_9BACT</name>
<dbReference type="PANTHER" id="PTHR34512">
    <property type="entry name" value="CELL SURFACE PROTEIN"/>
    <property type="match status" value="1"/>
</dbReference>
<dbReference type="Gene3D" id="2.130.10.10">
    <property type="entry name" value="YVTN repeat-like/Quinoprotein amine dehydrogenase"/>
    <property type="match status" value="1"/>
</dbReference>
<dbReference type="SUPFAM" id="SSF50998">
    <property type="entry name" value="Quinoprotein alcohol dehydrogenase-like"/>
    <property type="match status" value="1"/>
</dbReference>
<gene>
    <name evidence="2" type="ORF">CLV98_1671</name>
</gene>
<proteinExistence type="predicted"/>
<reference evidence="2 3" key="1">
    <citation type="submission" date="2018-03" db="EMBL/GenBank/DDBJ databases">
        <title>Genomic Encyclopedia of Archaeal and Bacterial Type Strains, Phase II (KMG-II): from individual species to whole genera.</title>
        <authorList>
            <person name="Goeker M."/>
        </authorList>
    </citation>
    <scope>NUCLEOTIDE SEQUENCE [LARGE SCALE GENOMIC DNA]</scope>
    <source>
        <strain evidence="2 3">DSM 100346</strain>
    </source>
</reference>
<evidence type="ECO:0000313" key="3">
    <source>
        <dbReference type="Proteomes" id="UP000245880"/>
    </source>
</evidence>
<evidence type="ECO:0000313" key="2">
    <source>
        <dbReference type="EMBL" id="PWJ47302.1"/>
    </source>
</evidence>
<feature type="domain" description="Pyrrolo-quinoline quinone repeat" evidence="1">
    <location>
        <begin position="254"/>
        <end position="307"/>
    </location>
</feature>
<dbReference type="PANTHER" id="PTHR34512:SF30">
    <property type="entry name" value="OUTER MEMBRANE PROTEIN ASSEMBLY FACTOR BAMB"/>
    <property type="match status" value="1"/>
</dbReference>
<evidence type="ECO:0000259" key="1">
    <source>
        <dbReference type="Pfam" id="PF13360"/>
    </source>
</evidence>
<dbReference type="EMBL" id="QGDT01000067">
    <property type="protein sequence ID" value="PWJ47302.1"/>
    <property type="molecule type" value="Genomic_DNA"/>
</dbReference>
<dbReference type="InterPro" id="IPR011047">
    <property type="entry name" value="Quinoprotein_ADH-like_sf"/>
</dbReference>
<accession>A0A315ZPT0</accession>
<dbReference type="InterPro" id="IPR002372">
    <property type="entry name" value="PQQ_rpt_dom"/>
</dbReference>